<protein>
    <submittedName>
        <fullName evidence="9">Uncharacterized protein LOC116295352</fullName>
    </submittedName>
</protein>
<feature type="transmembrane region" description="Helical" evidence="7">
    <location>
        <begin position="42"/>
        <end position="66"/>
    </location>
</feature>
<dbReference type="Proteomes" id="UP000515163">
    <property type="component" value="Unplaced"/>
</dbReference>
<feature type="transmembrane region" description="Helical" evidence="7">
    <location>
        <begin position="78"/>
        <end position="106"/>
    </location>
</feature>
<organism evidence="8 9">
    <name type="scientific">Actinia tenebrosa</name>
    <name type="common">Australian red waratah sea anemone</name>
    <dbReference type="NCBI Taxonomy" id="6105"/>
    <lineage>
        <taxon>Eukaryota</taxon>
        <taxon>Metazoa</taxon>
        <taxon>Cnidaria</taxon>
        <taxon>Anthozoa</taxon>
        <taxon>Hexacorallia</taxon>
        <taxon>Actiniaria</taxon>
        <taxon>Actiniidae</taxon>
        <taxon>Actinia</taxon>
    </lineage>
</organism>
<evidence type="ECO:0000313" key="8">
    <source>
        <dbReference type="Proteomes" id="UP000515163"/>
    </source>
</evidence>
<evidence type="ECO:0000313" key="9">
    <source>
        <dbReference type="RefSeq" id="XP_031559001.1"/>
    </source>
</evidence>
<dbReference type="KEGG" id="aten:116295352"/>
<keyword evidence="8" id="KW-1185">Reference proteome</keyword>
<proteinExistence type="inferred from homology"/>
<feature type="transmembrane region" description="Helical" evidence="7">
    <location>
        <begin position="143"/>
        <end position="163"/>
    </location>
</feature>
<evidence type="ECO:0000256" key="6">
    <source>
        <dbReference type="SAM" id="MobiDB-lite"/>
    </source>
</evidence>
<dbReference type="PANTHER" id="PTHR23320">
    <property type="entry name" value="MEMBRANE-SPANNING 4-DOMAINS SUBFAMILY A MS4A -RELATED"/>
    <property type="match status" value="1"/>
</dbReference>
<dbReference type="PANTHER" id="PTHR23320:SF163">
    <property type="entry name" value="AMINO ACID PERMEASE_ SLC12A DOMAIN-CONTAINING PROTEIN"/>
    <property type="match status" value="1"/>
</dbReference>
<keyword evidence="5 7" id="KW-0472">Membrane</keyword>
<dbReference type="InterPro" id="IPR007237">
    <property type="entry name" value="CD20-like"/>
</dbReference>
<keyword evidence="4 7" id="KW-1133">Transmembrane helix</keyword>
<feature type="compositionally biased region" description="Acidic residues" evidence="6">
    <location>
        <begin position="188"/>
        <end position="198"/>
    </location>
</feature>
<dbReference type="AlphaFoldDB" id="A0A6P8HUC1"/>
<sequence length="209" mass="22885">MAFIYSYKRTRLSAAIQILLGFLFTVFGIADRFEITKHRSSFPALYLLAVWIGCMIIIVGIIGVGASLSENHPNKSLVVAYLVSSILSTLLAMSLTACYGASLYIIDKQEGNCKGLKDGASSYIQRSYGQVSHEAQCKIRVKLAIIMIVFGVAEVLGAVWSIGCCCTMFTKNSRHQYELPDETRLETIDDTPLDDDEQTTSTAQCTAAS</sequence>
<reference evidence="9" key="1">
    <citation type="submission" date="2025-08" db="UniProtKB">
        <authorList>
            <consortium name="RefSeq"/>
        </authorList>
    </citation>
    <scope>IDENTIFICATION</scope>
    <source>
        <tissue evidence="9">Tentacle</tissue>
    </source>
</reference>
<name>A0A6P8HUC1_ACTTE</name>
<dbReference type="RefSeq" id="XP_031559001.1">
    <property type="nucleotide sequence ID" value="XM_031703141.1"/>
</dbReference>
<accession>A0A6P8HUC1</accession>
<dbReference type="Pfam" id="PF04103">
    <property type="entry name" value="CD20"/>
    <property type="match status" value="1"/>
</dbReference>
<comment type="similarity">
    <text evidence="2">Belongs to the MS4A family.</text>
</comment>
<evidence type="ECO:0000256" key="4">
    <source>
        <dbReference type="ARBA" id="ARBA00022989"/>
    </source>
</evidence>
<comment type="subcellular location">
    <subcellularLocation>
        <location evidence="1">Membrane</location>
        <topology evidence="1">Multi-pass membrane protein</topology>
    </subcellularLocation>
</comment>
<evidence type="ECO:0000256" key="2">
    <source>
        <dbReference type="ARBA" id="ARBA00009565"/>
    </source>
</evidence>
<feature type="region of interest" description="Disordered" evidence="6">
    <location>
        <begin position="184"/>
        <end position="209"/>
    </location>
</feature>
<dbReference type="InterPro" id="IPR030417">
    <property type="entry name" value="MS4A"/>
</dbReference>
<keyword evidence="3 7" id="KW-0812">Transmembrane</keyword>
<feature type="compositionally biased region" description="Low complexity" evidence="6">
    <location>
        <begin position="199"/>
        <end position="209"/>
    </location>
</feature>
<evidence type="ECO:0000256" key="3">
    <source>
        <dbReference type="ARBA" id="ARBA00022692"/>
    </source>
</evidence>
<dbReference type="OrthoDB" id="10297387at2759"/>
<dbReference type="GO" id="GO:0016020">
    <property type="term" value="C:membrane"/>
    <property type="evidence" value="ECO:0007669"/>
    <property type="project" value="UniProtKB-SubCell"/>
</dbReference>
<feature type="transmembrane region" description="Helical" evidence="7">
    <location>
        <begin position="12"/>
        <end position="30"/>
    </location>
</feature>
<gene>
    <name evidence="9" type="primary">LOC116295352</name>
</gene>
<evidence type="ECO:0000256" key="5">
    <source>
        <dbReference type="ARBA" id="ARBA00023136"/>
    </source>
</evidence>
<evidence type="ECO:0000256" key="1">
    <source>
        <dbReference type="ARBA" id="ARBA00004141"/>
    </source>
</evidence>
<dbReference type="GeneID" id="116295352"/>
<dbReference type="InParanoid" id="A0A6P8HUC1"/>
<evidence type="ECO:0000256" key="7">
    <source>
        <dbReference type="SAM" id="Phobius"/>
    </source>
</evidence>